<feature type="compositionally biased region" description="Polar residues" evidence="6">
    <location>
        <begin position="1"/>
        <end position="12"/>
    </location>
</feature>
<dbReference type="Proteomes" id="UP000219602">
    <property type="component" value="Chromosome 1"/>
</dbReference>
<dbReference type="GO" id="GO:0008270">
    <property type="term" value="F:zinc ion binding"/>
    <property type="evidence" value="ECO:0007669"/>
    <property type="project" value="InterPro"/>
</dbReference>
<protein>
    <recommendedName>
        <fullName evidence="7">Xylanolytic transcriptional activator regulatory domain-containing protein</fullName>
    </recommendedName>
</protein>
<evidence type="ECO:0000313" key="8">
    <source>
        <dbReference type="EMBL" id="PCD44570.1"/>
    </source>
</evidence>
<gene>
    <name evidence="8" type="ORF">AU210_000027</name>
</gene>
<feature type="region of interest" description="Disordered" evidence="6">
    <location>
        <begin position="86"/>
        <end position="107"/>
    </location>
</feature>
<proteinExistence type="predicted"/>
<keyword evidence="2" id="KW-0479">Metal-binding</keyword>
<organism evidence="8 9">
    <name type="scientific">Fusarium oxysporum f. sp. radicis-cucumerinum</name>
    <dbReference type="NCBI Taxonomy" id="327505"/>
    <lineage>
        <taxon>Eukaryota</taxon>
        <taxon>Fungi</taxon>
        <taxon>Dikarya</taxon>
        <taxon>Ascomycota</taxon>
        <taxon>Pezizomycotina</taxon>
        <taxon>Sordariomycetes</taxon>
        <taxon>Hypocreomycetidae</taxon>
        <taxon>Hypocreales</taxon>
        <taxon>Nectriaceae</taxon>
        <taxon>Fusarium</taxon>
        <taxon>Fusarium oxysporum species complex</taxon>
    </lineage>
</organism>
<sequence>MLSQTPSTSSAQPALPRLGPTDGQQEAVKFRQVLADTARRDTERRQNVTWSARPVEAAGPAMPFAPTADEGKNLVFADTLRPPKGCQRWSRSFSDTNSTISSGIQARRGAPSLLSSLAEERGRHHEAIANSIDTADSAGWMLMDHDAVAEWPWRDNPVGDVSPYYPLGQPFPKDCLGLSPELEAYLLDLYFTHLQPIYPLFRRPYACLSSRKIPDLSPRLKMAIYAVSARFASPDVLGGPASSKPFAQFAMNLNQGSDLTMDELKASLLLYVYEMSETVRWDTVAEIARITRMAELYYALHFDSRPGEPSKASTFDDGMSLRSQEREISSGLAAEEWNSVWWCIYSLDTSCSAVASFSNPITDNLQAKMALPATSVSEFTNPSLCDQESSEDGSQFMIPSAGAKHWETMSMIFSKASCRNRNLYFGTCSLMRAVTDLRSLMIRSGGRDIQKRLHELESDCTATSFALPPWFFNATRNFGVAETDEEHQRRLDVLLVWSGANVLLSICAAKISTQSACSELQVSWLTILSKAKETVRIIQNWKPGYFKAIDPMCSYLILLSASVLAFDGELGSTNTSTTSQSSEHLDLLQLFLNQMGINWPVACRLANTLKLLRAKLSRQKPVHEDAINYLIDLTSPLNGTLICPDKNGVDKQSPLAEEASSFLFPAFTASAAPEDLTAHSNGRSPNNVDYQLQNYQWLDEFDLARLDDVTAGMDPQICFEQF</sequence>
<name>A0A2H3HS71_FUSOX</name>
<feature type="region of interest" description="Disordered" evidence="6">
    <location>
        <begin position="1"/>
        <end position="26"/>
    </location>
</feature>
<dbReference type="CDD" id="cd12148">
    <property type="entry name" value="fungal_TF_MHR"/>
    <property type="match status" value="1"/>
</dbReference>
<comment type="subcellular location">
    <subcellularLocation>
        <location evidence="1">Nucleus</location>
    </subcellularLocation>
</comment>
<evidence type="ECO:0000256" key="3">
    <source>
        <dbReference type="ARBA" id="ARBA00023015"/>
    </source>
</evidence>
<dbReference type="Pfam" id="PF04082">
    <property type="entry name" value="Fungal_trans"/>
    <property type="match status" value="1"/>
</dbReference>
<dbReference type="AlphaFoldDB" id="A0A2H3HS71"/>
<evidence type="ECO:0000259" key="7">
    <source>
        <dbReference type="Pfam" id="PF04082"/>
    </source>
</evidence>
<dbReference type="PANTHER" id="PTHR47338:SF5">
    <property type="entry name" value="ZN(II)2CYS6 TRANSCRIPTION FACTOR (EUROFUNG)"/>
    <property type="match status" value="1"/>
</dbReference>
<dbReference type="InterPro" id="IPR007219">
    <property type="entry name" value="XnlR_reg_dom"/>
</dbReference>
<keyword evidence="4" id="KW-0804">Transcription</keyword>
<accession>A0A2H3HS71</accession>
<dbReference type="PANTHER" id="PTHR47338">
    <property type="entry name" value="ZN(II)2CYS6 TRANSCRIPTION FACTOR (EUROFUNG)-RELATED"/>
    <property type="match status" value="1"/>
</dbReference>
<dbReference type="GO" id="GO:0003677">
    <property type="term" value="F:DNA binding"/>
    <property type="evidence" value="ECO:0007669"/>
    <property type="project" value="InterPro"/>
</dbReference>
<evidence type="ECO:0000313" key="9">
    <source>
        <dbReference type="Proteomes" id="UP000219602"/>
    </source>
</evidence>
<reference evidence="8 9" key="1">
    <citation type="journal article" date="2016" name="Environ. Microbiol.">
        <title>Effector profiles distinguish formae speciales of Fusarium oxysporum.</title>
        <authorList>
            <person name="van Dam P."/>
            <person name="Fokkens L."/>
            <person name="Schmidt S.M."/>
            <person name="Linmans J.H."/>
            <person name="Kistler H.C."/>
            <person name="Ma L.J."/>
            <person name="Rep M."/>
        </authorList>
    </citation>
    <scope>NUCLEOTIDE SEQUENCE [LARGE SCALE GENOMIC DNA]</scope>
    <source>
        <strain evidence="8 9">Forc016</strain>
    </source>
</reference>
<reference evidence="8 9" key="2">
    <citation type="journal article" date="2017" name="Sci. Rep.">
        <title>A mobile pathogenicity chromosome in Fusarium oxysporum for infection of multiple cucurbit species.</title>
        <authorList>
            <person name="van Dam P."/>
            <person name="Fokkens L."/>
            <person name="Ayukawa Y."/>
            <person name="van der Gragt M."/>
            <person name="Ter Horst A."/>
            <person name="Brankovics B."/>
            <person name="Houterman P.M."/>
            <person name="Arie T."/>
            <person name="Rep M."/>
        </authorList>
    </citation>
    <scope>NUCLEOTIDE SEQUENCE [LARGE SCALE GENOMIC DNA]</scope>
    <source>
        <strain evidence="8 9">Forc016</strain>
    </source>
</reference>
<feature type="domain" description="Xylanolytic transcriptional activator regulatory" evidence="7">
    <location>
        <begin position="187"/>
        <end position="392"/>
    </location>
</feature>
<dbReference type="EMBL" id="MABQ02000001">
    <property type="protein sequence ID" value="PCD44570.1"/>
    <property type="molecule type" value="Genomic_DNA"/>
</dbReference>
<dbReference type="GO" id="GO:0005634">
    <property type="term" value="C:nucleus"/>
    <property type="evidence" value="ECO:0007669"/>
    <property type="project" value="UniProtKB-SubCell"/>
</dbReference>
<feature type="compositionally biased region" description="Polar residues" evidence="6">
    <location>
        <begin position="89"/>
        <end position="104"/>
    </location>
</feature>
<evidence type="ECO:0000256" key="5">
    <source>
        <dbReference type="ARBA" id="ARBA00023242"/>
    </source>
</evidence>
<keyword evidence="5" id="KW-0539">Nucleus</keyword>
<evidence type="ECO:0000256" key="2">
    <source>
        <dbReference type="ARBA" id="ARBA00022723"/>
    </source>
</evidence>
<evidence type="ECO:0000256" key="6">
    <source>
        <dbReference type="SAM" id="MobiDB-lite"/>
    </source>
</evidence>
<dbReference type="GO" id="GO:0006351">
    <property type="term" value="P:DNA-templated transcription"/>
    <property type="evidence" value="ECO:0007669"/>
    <property type="project" value="InterPro"/>
</dbReference>
<comment type="caution">
    <text evidence="8">The sequence shown here is derived from an EMBL/GenBank/DDBJ whole genome shotgun (WGS) entry which is preliminary data.</text>
</comment>
<keyword evidence="3" id="KW-0805">Transcription regulation</keyword>
<evidence type="ECO:0000256" key="4">
    <source>
        <dbReference type="ARBA" id="ARBA00023163"/>
    </source>
</evidence>
<dbReference type="GO" id="GO:0000981">
    <property type="term" value="F:DNA-binding transcription factor activity, RNA polymerase II-specific"/>
    <property type="evidence" value="ECO:0007669"/>
    <property type="project" value="InterPro"/>
</dbReference>
<dbReference type="InterPro" id="IPR050815">
    <property type="entry name" value="TF_fung"/>
</dbReference>
<evidence type="ECO:0000256" key="1">
    <source>
        <dbReference type="ARBA" id="ARBA00004123"/>
    </source>
</evidence>
<dbReference type="STRING" id="327505.A0A2H3HS71"/>